<keyword evidence="3" id="KW-0812">Transmembrane</keyword>
<gene>
    <name evidence="4" type="ORF">GCM10011379_22700</name>
</gene>
<protein>
    <submittedName>
        <fullName evidence="4">Uncharacterized protein</fullName>
    </submittedName>
</protein>
<keyword evidence="5" id="KW-1185">Reference proteome</keyword>
<sequence length="343" mass="38039">MVNLDFNEENDELLVQEEEETTSGVVKEEKEKKRVAVFMIACVALLLLLLSVGGWVVYDKFKTKNEWAAAQVQFDSSRNLLREEYNKVLQKMDSLNGSNMDLQNELTNKKKEIDNLNSDLDRIVREKDSDLNEARAKIQELSARIKELMEEVEALKAENRELMASGGEMKIVSGDTILVSTRPMKLVGGEASPLANPNVNNGRLQAVEVAIVPVSPDGAEKVGALSKYTASLKVSFNLRKDSLIASGNRELQVVLSGPNAPAGSKGSADSDPNSTMQSAGVQKVYTTKVMKYYDKNGDNKVEYTWQQTSRFGSGEYKAEIYYLGSKIGEGRQFLKRGTKAFPF</sequence>
<dbReference type="Proteomes" id="UP000627292">
    <property type="component" value="Unassembled WGS sequence"/>
</dbReference>
<dbReference type="Gene3D" id="1.20.920.20">
    <property type="match status" value="1"/>
</dbReference>
<evidence type="ECO:0000256" key="1">
    <source>
        <dbReference type="SAM" id="Coils"/>
    </source>
</evidence>
<feature type="transmembrane region" description="Helical" evidence="3">
    <location>
        <begin position="35"/>
        <end position="58"/>
    </location>
</feature>
<keyword evidence="3" id="KW-1133">Transmembrane helix</keyword>
<evidence type="ECO:0000313" key="4">
    <source>
        <dbReference type="EMBL" id="GGH67428.1"/>
    </source>
</evidence>
<dbReference type="RefSeq" id="WP_188952140.1">
    <property type="nucleotide sequence ID" value="NZ_BMIB01000002.1"/>
</dbReference>
<evidence type="ECO:0000313" key="5">
    <source>
        <dbReference type="Proteomes" id="UP000627292"/>
    </source>
</evidence>
<feature type="coiled-coil region" evidence="1">
    <location>
        <begin position="85"/>
        <end position="165"/>
    </location>
</feature>
<keyword evidence="1" id="KW-0175">Coiled coil</keyword>
<proteinExistence type="predicted"/>
<comment type="caution">
    <text evidence="4">The sequence shown here is derived from an EMBL/GenBank/DDBJ whole genome shotgun (WGS) entry which is preliminary data.</text>
</comment>
<accession>A0A917J0T2</accession>
<keyword evidence="3" id="KW-0472">Membrane</keyword>
<name>A0A917J0T2_9BACT</name>
<dbReference type="AlphaFoldDB" id="A0A917J0T2"/>
<dbReference type="EMBL" id="BMIB01000002">
    <property type="protein sequence ID" value="GGH67428.1"/>
    <property type="molecule type" value="Genomic_DNA"/>
</dbReference>
<organism evidence="4 5">
    <name type="scientific">Filimonas zeae</name>
    <dbReference type="NCBI Taxonomy" id="1737353"/>
    <lineage>
        <taxon>Bacteria</taxon>
        <taxon>Pseudomonadati</taxon>
        <taxon>Bacteroidota</taxon>
        <taxon>Chitinophagia</taxon>
        <taxon>Chitinophagales</taxon>
        <taxon>Chitinophagaceae</taxon>
        <taxon>Filimonas</taxon>
    </lineage>
</organism>
<evidence type="ECO:0000256" key="2">
    <source>
        <dbReference type="SAM" id="MobiDB-lite"/>
    </source>
</evidence>
<feature type="region of interest" description="Disordered" evidence="2">
    <location>
        <begin position="255"/>
        <end position="278"/>
    </location>
</feature>
<reference evidence="4" key="1">
    <citation type="journal article" date="2014" name="Int. J. Syst. Evol. Microbiol.">
        <title>Complete genome sequence of Corynebacterium casei LMG S-19264T (=DSM 44701T), isolated from a smear-ripened cheese.</title>
        <authorList>
            <consortium name="US DOE Joint Genome Institute (JGI-PGF)"/>
            <person name="Walter F."/>
            <person name="Albersmeier A."/>
            <person name="Kalinowski J."/>
            <person name="Ruckert C."/>
        </authorList>
    </citation>
    <scope>NUCLEOTIDE SEQUENCE</scope>
    <source>
        <strain evidence="4">CGMCC 1.15290</strain>
    </source>
</reference>
<evidence type="ECO:0000256" key="3">
    <source>
        <dbReference type="SAM" id="Phobius"/>
    </source>
</evidence>
<reference evidence="4" key="2">
    <citation type="submission" date="2020-09" db="EMBL/GenBank/DDBJ databases">
        <authorList>
            <person name="Sun Q."/>
            <person name="Zhou Y."/>
        </authorList>
    </citation>
    <scope>NUCLEOTIDE SEQUENCE</scope>
    <source>
        <strain evidence="4">CGMCC 1.15290</strain>
    </source>
</reference>